<evidence type="ECO:0000313" key="3">
    <source>
        <dbReference type="Proteomes" id="UP001562065"/>
    </source>
</evidence>
<evidence type="ECO:0000256" key="1">
    <source>
        <dbReference type="SAM" id="SignalP"/>
    </source>
</evidence>
<dbReference type="Proteomes" id="UP001562065">
    <property type="component" value="Unassembled WGS sequence"/>
</dbReference>
<keyword evidence="3" id="KW-1185">Reference proteome</keyword>
<evidence type="ECO:0000313" key="2">
    <source>
        <dbReference type="EMBL" id="MEY1660676.1"/>
    </source>
</evidence>
<proteinExistence type="predicted"/>
<reference evidence="2 3" key="1">
    <citation type="submission" date="2024-07" db="EMBL/GenBank/DDBJ databases">
        <authorList>
            <person name="Ren Q."/>
        </authorList>
    </citation>
    <scope>NUCLEOTIDE SEQUENCE [LARGE SCALE GENOMIC DNA]</scope>
    <source>
        <strain evidence="2 3">REN37</strain>
    </source>
</reference>
<name>A0ABV4AG06_9GAMM</name>
<dbReference type="EMBL" id="JBGCUO010000001">
    <property type="protein sequence ID" value="MEY1660676.1"/>
    <property type="molecule type" value="Genomic_DNA"/>
</dbReference>
<sequence>MKRLLIMLCSVAGCAAPPVQLHLPAGQWPLDGVTPVAIGHSGDMLLLRFADGRYLGHRQLTHDELAYFQSGGATDDQRAAHFLSATDAAPLLHRTAGDRALWVQPVPNSAGASSLLLRHGAHYYYLDTSVDPTLLLHWLQRWH</sequence>
<keyword evidence="1" id="KW-0732">Signal</keyword>
<dbReference type="RefSeq" id="WP_369453921.1">
    <property type="nucleotide sequence ID" value="NZ_JBGCUO010000001.1"/>
</dbReference>
<organism evidence="2 3">
    <name type="scientific">Isoalcanivorax beigongshangi</name>
    <dbReference type="NCBI Taxonomy" id="3238810"/>
    <lineage>
        <taxon>Bacteria</taxon>
        <taxon>Pseudomonadati</taxon>
        <taxon>Pseudomonadota</taxon>
        <taxon>Gammaproteobacteria</taxon>
        <taxon>Oceanospirillales</taxon>
        <taxon>Alcanivoracaceae</taxon>
        <taxon>Isoalcanivorax</taxon>
    </lineage>
</organism>
<gene>
    <name evidence="2" type="ORF">AB5I84_00770</name>
</gene>
<feature type="signal peptide" evidence="1">
    <location>
        <begin position="1"/>
        <end position="15"/>
    </location>
</feature>
<protein>
    <submittedName>
        <fullName evidence="2">Uncharacterized protein</fullName>
    </submittedName>
</protein>
<accession>A0ABV4AG06</accession>
<feature type="chain" id="PRO_5047183563" evidence="1">
    <location>
        <begin position="16"/>
        <end position="143"/>
    </location>
</feature>
<comment type="caution">
    <text evidence="2">The sequence shown here is derived from an EMBL/GenBank/DDBJ whole genome shotgun (WGS) entry which is preliminary data.</text>
</comment>